<protein>
    <submittedName>
        <fullName evidence="1">Capsular biosynthesis protein</fullName>
    </submittedName>
</protein>
<accession>A0AAW8JEG2</accession>
<dbReference type="Gene3D" id="3.40.50.1000">
    <property type="entry name" value="HAD superfamily/HAD-like"/>
    <property type="match status" value="1"/>
</dbReference>
<sequence length="121" mass="14149">MKRLIFDIDDTICTTVEGDYNNSIPNINIVEKIREYKLAGFEICFSTSRNMRTYDGNVGKITAHTLPIIVEWLNKHNIPFDEIYIAKPWCGFEGFYVDDKAIRPDEFCNLSYEEICKLINR</sequence>
<name>A0AAW8JEG2_9GAMM</name>
<dbReference type="RefSeq" id="WP_308980683.1">
    <property type="nucleotide sequence ID" value="NZ_JAVIDL010000042.1"/>
</dbReference>
<evidence type="ECO:0000313" key="2">
    <source>
        <dbReference type="Proteomes" id="UP001243844"/>
    </source>
</evidence>
<dbReference type="InterPro" id="IPR036412">
    <property type="entry name" value="HAD-like_sf"/>
</dbReference>
<dbReference type="SUPFAM" id="SSF56784">
    <property type="entry name" value="HAD-like"/>
    <property type="match status" value="1"/>
</dbReference>
<evidence type="ECO:0000313" key="1">
    <source>
        <dbReference type="EMBL" id="MDQ8936985.1"/>
    </source>
</evidence>
<reference evidence="1" key="1">
    <citation type="submission" date="2023-08" db="EMBL/GenBank/DDBJ databases">
        <title>Emergence of clinically-relevant ST2 carbapenem-resistant Acinetobacter baumannii strains in hospital sewages in Zhejiang, East of China.</title>
        <authorList>
            <person name="Kaichao C."/>
            <person name="Zhang R."/>
        </authorList>
    </citation>
    <scope>NUCLEOTIDE SEQUENCE</scope>
    <source>
        <strain evidence="1">M-RB-37</strain>
    </source>
</reference>
<dbReference type="InterPro" id="IPR023214">
    <property type="entry name" value="HAD_sf"/>
</dbReference>
<proteinExistence type="predicted"/>
<gene>
    <name evidence="1" type="ORF">RFH47_14780</name>
</gene>
<dbReference type="NCBIfam" id="TIGR01689">
    <property type="entry name" value="EcbF-BcbF"/>
    <property type="match status" value="1"/>
</dbReference>
<organism evidence="1 2">
    <name type="scientific">Acinetobacter rudis</name>
    <dbReference type="NCBI Taxonomy" id="632955"/>
    <lineage>
        <taxon>Bacteria</taxon>
        <taxon>Pseudomonadati</taxon>
        <taxon>Pseudomonadota</taxon>
        <taxon>Gammaproteobacteria</taxon>
        <taxon>Moraxellales</taxon>
        <taxon>Moraxellaceae</taxon>
        <taxon>Acinetobacter</taxon>
    </lineage>
</organism>
<dbReference type="AlphaFoldDB" id="A0AAW8JEG2"/>
<dbReference type="Proteomes" id="UP001243844">
    <property type="component" value="Unassembled WGS sequence"/>
</dbReference>
<comment type="caution">
    <text evidence="1">The sequence shown here is derived from an EMBL/GenBank/DDBJ whole genome shotgun (WGS) entry which is preliminary data.</text>
</comment>
<dbReference type="InterPro" id="IPR010039">
    <property type="entry name" value="EcbF_BcbF"/>
</dbReference>
<dbReference type="EMBL" id="JAVIDL010000042">
    <property type="protein sequence ID" value="MDQ8936985.1"/>
    <property type="molecule type" value="Genomic_DNA"/>
</dbReference>